<accession>A0ABP9C1L8</accession>
<proteinExistence type="predicted"/>
<dbReference type="EMBL" id="BAABJW010000001">
    <property type="protein sequence ID" value="GAA4803646.1"/>
    <property type="molecule type" value="Genomic_DNA"/>
</dbReference>
<comment type="caution">
    <text evidence="1">The sequence shown here is derived from an EMBL/GenBank/DDBJ whole genome shotgun (WGS) entry which is preliminary data.</text>
</comment>
<gene>
    <name evidence="1" type="ORF">GCM10023330_07280</name>
</gene>
<dbReference type="Gene3D" id="3.40.50.1110">
    <property type="entry name" value="SGNH hydrolase"/>
    <property type="match status" value="1"/>
</dbReference>
<dbReference type="RefSeq" id="WP_345275572.1">
    <property type="nucleotide sequence ID" value="NZ_BAABJW010000001.1"/>
</dbReference>
<protein>
    <submittedName>
        <fullName evidence="1">SGNH/GDSL hydrolase family protein</fullName>
    </submittedName>
</protein>
<sequence length="535" mass="55682">MNTRYIFLLFLLLGFISCNEEDNILPEPVVLPELTSGSADFSNYVALGASFTAGFTDGALFKAAQENSFPNILSQQFANAGGGNFNQPLMNDNFGGLALGGNRIQGPRLVFGGAGPVSLESIIGPVTVTTDIALNNPTGPFSNLGVPGAKSFHLLGNGYGNIANLPSAANPYAVRLTGSTPNASLLELAMAQSPTFFTLSEIGGNDVLGYATSGGDGSNPITDTATFNFAFTTLVTTLTSGGAKGVVTNVPYITDLPHFTTVPFNPLSPTNPSFGPLIPTLNGVFGQLNQVFAFLGVPERSIVFSSTAASPVVIKDETLVNLSAQITAVLNGSPTFPAFVQSFGLPAAAAPLVANLFGNIYGQTRQATSEDLFVLPSSSIIGTVNTTTLAFLQSQGLPANLAGQFSVEGVTNPLADKWVLLPSEQMEIKNATDAYNATIENVATANPNVVLADLNSVLTQLASTGINFDNYTLNADLVTGGAVSLDGIHLTPRGYALMANEFLKALDSEFGSNFVASGNTAKAKDYQTNFSPLLQ</sequence>
<evidence type="ECO:0000313" key="2">
    <source>
        <dbReference type="Proteomes" id="UP001501433"/>
    </source>
</evidence>
<name>A0ABP9C1L8_9FLAO</name>
<reference evidence="2" key="1">
    <citation type="journal article" date="2019" name="Int. J. Syst. Evol. Microbiol.">
        <title>The Global Catalogue of Microorganisms (GCM) 10K type strain sequencing project: providing services to taxonomists for standard genome sequencing and annotation.</title>
        <authorList>
            <consortium name="The Broad Institute Genomics Platform"/>
            <consortium name="The Broad Institute Genome Sequencing Center for Infectious Disease"/>
            <person name="Wu L."/>
            <person name="Ma J."/>
        </authorList>
    </citation>
    <scope>NUCLEOTIDE SEQUENCE [LARGE SCALE GENOMIC DNA]</scope>
    <source>
        <strain evidence="2">JCM 18325</strain>
    </source>
</reference>
<dbReference type="SUPFAM" id="SSF52266">
    <property type="entry name" value="SGNH hydrolase"/>
    <property type="match status" value="2"/>
</dbReference>
<dbReference type="PROSITE" id="PS51257">
    <property type="entry name" value="PROKAR_LIPOPROTEIN"/>
    <property type="match status" value="1"/>
</dbReference>
<dbReference type="PANTHER" id="PTHR30383:SF5">
    <property type="entry name" value="SGNH HYDROLASE-TYPE ESTERASE DOMAIN-CONTAINING PROTEIN"/>
    <property type="match status" value="1"/>
</dbReference>
<dbReference type="InterPro" id="IPR051532">
    <property type="entry name" value="Ester_Hydrolysis_Enzymes"/>
</dbReference>
<organism evidence="1 2">
    <name type="scientific">Litoribaculum gwangyangense</name>
    <dbReference type="NCBI Taxonomy" id="1130722"/>
    <lineage>
        <taxon>Bacteria</taxon>
        <taxon>Pseudomonadati</taxon>
        <taxon>Bacteroidota</taxon>
        <taxon>Flavobacteriia</taxon>
        <taxon>Flavobacteriales</taxon>
        <taxon>Flavobacteriaceae</taxon>
        <taxon>Litoribaculum</taxon>
    </lineage>
</organism>
<dbReference type="GO" id="GO:0016787">
    <property type="term" value="F:hydrolase activity"/>
    <property type="evidence" value="ECO:0007669"/>
    <property type="project" value="UniProtKB-KW"/>
</dbReference>
<dbReference type="InterPro" id="IPR036514">
    <property type="entry name" value="SGNH_hydro_sf"/>
</dbReference>
<dbReference type="Proteomes" id="UP001501433">
    <property type="component" value="Unassembled WGS sequence"/>
</dbReference>
<keyword evidence="1" id="KW-0378">Hydrolase</keyword>
<dbReference type="PANTHER" id="PTHR30383">
    <property type="entry name" value="THIOESTERASE 1/PROTEASE 1/LYSOPHOSPHOLIPASE L1"/>
    <property type="match status" value="1"/>
</dbReference>
<evidence type="ECO:0000313" key="1">
    <source>
        <dbReference type="EMBL" id="GAA4803646.1"/>
    </source>
</evidence>
<keyword evidence="2" id="KW-1185">Reference proteome</keyword>